<gene>
    <name evidence="1" type="ORF">SAMN06265379_110126</name>
</gene>
<evidence type="ECO:0000313" key="1">
    <source>
        <dbReference type="EMBL" id="SMO86356.1"/>
    </source>
</evidence>
<dbReference type="RefSeq" id="WP_142534431.1">
    <property type="nucleotide sequence ID" value="NZ_FXTB01000010.1"/>
</dbReference>
<dbReference type="AlphaFoldDB" id="A0A521ER03"/>
<dbReference type="Proteomes" id="UP000319040">
    <property type="component" value="Unassembled WGS sequence"/>
</dbReference>
<dbReference type="SUPFAM" id="SSF55021">
    <property type="entry name" value="ACT-like"/>
    <property type="match status" value="1"/>
</dbReference>
<dbReference type="Gene3D" id="3.30.2130.10">
    <property type="entry name" value="VC0802-like"/>
    <property type="match status" value="1"/>
</dbReference>
<keyword evidence="2" id="KW-1185">Reference proteome</keyword>
<dbReference type="OrthoDB" id="368469at2"/>
<evidence type="ECO:0000313" key="2">
    <source>
        <dbReference type="Proteomes" id="UP000319040"/>
    </source>
</evidence>
<name>A0A521ER03_SACCC</name>
<proteinExistence type="predicted"/>
<dbReference type="EMBL" id="FXTB01000010">
    <property type="protein sequence ID" value="SMO86356.1"/>
    <property type="molecule type" value="Genomic_DNA"/>
</dbReference>
<reference evidence="1 2" key="1">
    <citation type="submission" date="2017-05" db="EMBL/GenBank/DDBJ databases">
        <authorList>
            <person name="Varghese N."/>
            <person name="Submissions S."/>
        </authorList>
    </citation>
    <scope>NUCLEOTIDE SEQUENCE [LARGE SCALE GENOMIC DNA]</scope>
    <source>
        <strain evidence="1 2">DSM 27040</strain>
    </source>
</reference>
<dbReference type="InterPro" id="IPR045865">
    <property type="entry name" value="ACT-like_dom_sf"/>
</dbReference>
<sequence>MITIPQAVESVVKAQPFISEALFEGLINVSSLARKIKPDIDRILLKDAKHGAIVMALNRLSPQVDISLQRGINKMINMLGDIIVRSDLVDYTFKNSDTLIKCHSRVFESLSHHRDTFYTMVRGMNESNIVISGIYANLVDENFNEEELQVKTENLSAITLKLHESNTQVPGFYYYILKAVAWEGINIVEVISTTNEFTVLVNDEDVDRAFSVLKNLKKKK</sequence>
<organism evidence="1 2">
    <name type="scientific">Saccharicrinis carchari</name>
    <dbReference type="NCBI Taxonomy" id="1168039"/>
    <lineage>
        <taxon>Bacteria</taxon>
        <taxon>Pseudomonadati</taxon>
        <taxon>Bacteroidota</taxon>
        <taxon>Bacteroidia</taxon>
        <taxon>Marinilabiliales</taxon>
        <taxon>Marinilabiliaceae</taxon>
        <taxon>Saccharicrinis</taxon>
    </lineage>
</organism>
<accession>A0A521ER03</accession>
<protein>
    <recommendedName>
        <fullName evidence="3">Aspartate kinase</fullName>
    </recommendedName>
</protein>
<evidence type="ECO:0008006" key="3">
    <source>
        <dbReference type="Google" id="ProtNLM"/>
    </source>
</evidence>